<proteinExistence type="predicted"/>
<gene>
    <name evidence="2" type="ORF">P8192_11630</name>
</gene>
<evidence type="ECO:0000313" key="3">
    <source>
        <dbReference type="Proteomes" id="UP001219037"/>
    </source>
</evidence>
<evidence type="ECO:0008006" key="4">
    <source>
        <dbReference type="Google" id="ProtNLM"/>
    </source>
</evidence>
<sequence length="167" mass="17319">MNFIDSLQNFVLSLPEAIQFLGVSLVAMIPFIENYGAVVVGSVAGVPVWVAVLMAIIGNLAVVAVLTLIASGTREAIVARSSSGSSAGGTVESSPRQDNVRRLFDRYGVPGVTLLGMLVVPTHVIAPTLVSFGSPKTVVLVWQAISITLYAVVAGLLVNGLINLAGF</sequence>
<protein>
    <recommendedName>
        <fullName evidence="4">Small multidrug efflux protein</fullName>
    </recommendedName>
</protein>
<keyword evidence="1" id="KW-0472">Membrane</keyword>
<reference evidence="2 3" key="1">
    <citation type="submission" date="2023-04" db="EMBL/GenBank/DDBJ databases">
        <title>Funneling lignin-derived compounds into biodiesel using alkali-halophilic Citricoccus sp. P2.</title>
        <authorList>
            <person name="Luo C.-B."/>
        </authorList>
    </citation>
    <scope>NUCLEOTIDE SEQUENCE [LARGE SCALE GENOMIC DNA]</scope>
    <source>
        <strain evidence="2 3">P2</strain>
    </source>
</reference>
<organism evidence="2 3">
    <name type="scientific">Citricoccus muralis</name>
    <dbReference type="NCBI Taxonomy" id="169134"/>
    <lineage>
        <taxon>Bacteria</taxon>
        <taxon>Bacillati</taxon>
        <taxon>Actinomycetota</taxon>
        <taxon>Actinomycetes</taxon>
        <taxon>Micrococcales</taxon>
        <taxon>Micrococcaceae</taxon>
        <taxon>Citricoccus</taxon>
    </lineage>
</organism>
<feature type="transmembrane region" description="Helical" evidence="1">
    <location>
        <begin position="107"/>
        <end position="126"/>
    </location>
</feature>
<feature type="transmembrane region" description="Helical" evidence="1">
    <location>
        <begin position="138"/>
        <end position="162"/>
    </location>
</feature>
<dbReference type="EMBL" id="CP121252">
    <property type="protein sequence ID" value="WFP16035.1"/>
    <property type="molecule type" value="Genomic_DNA"/>
</dbReference>
<name>A0ABY8H4L4_9MICC</name>
<evidence type="ECO:0000313" key="2">
    <source>
        <dbReference type="EMBL" id="WFP16035.1"/>
    </source>
</evidence>
<keyword evidence="1" id="KW-1133">Transmembrane helix</keyword>
<keyword evidence="1" id="KW-0812">Transmembrane</keyword>
<dbReference type="RefSeq" id="WP_278157202.1">
    <property type="nucleotide sequence ID" value="NZ_CP121252.1"/>
</dbReference>
<evidence type="ECO:0000256" key="1">
    <source>
        <dbReference type="SAM" id="Phobius"/>
    </source>
</evidence>
<feature type="transmembrane region" description="Helical" evidence="1">
    <location>
        <begin position="12"/>
        <end position="32"/>
    </location>
</feature>
<keyword evidence="3" id="KW-1185">Reference proteome</keyword>
<feature type="transmembrane region" description="Helical" evidence="1">
    <location>
        <begin position="44"/>
        <end position="70"/>
    </location>
</feature>
<accession>A0ABY8H4L4</accession>
<dbReference type="Proteomes" id="UP001219037">
    <property type="component" value="Chromosome"/>
</dbReference>